<feature type="binding site" evidence="5">
    <location>
        <position position="152"/>
    </location>
    <ligand>
        <name>glyoxylate</name>
        <dbReference type="ChEBI" id="CHEBI:36655"/>
    </ligand>
</feature>
<keyword evidence="2" id="KW-0560">Oxidoreductase</keyword>
<keyword evidence="5" id="KW-0285">Flavoprotein</keyword>
<protein>
    <submittedName>
        <fullName evidence="7">Alpha-hydroxy-acid oxidizing protein</fullName>
    </submittedName>
</protein>
<comment type="cofactor">
    <cofactor evidence="1">
        <name>FMN</name>
        <dbReference type="ChEBI" id="CHEBI:58210"/>
    </cofactor>
</comment>
<evidence type="ECO:0000313" key="7">
    <source>
        <dbReference type="EMBL" id="MBT1699154.1"/>
    </source>
</evidence>
<dbReference type="RefSeq" id="WP_254166746.1">
    <property type="nucleotide sequence ID" value="NZ_JAHESF010000021.1"/>
</dbReference>
<comment type="caution">
    <text evidence="7">The sequence shown here is derived from an EMBL/GenBank/DDBJ whole genome shotgun (WGS) entry which is preliminary data.</text>
</comment>
<evidence type="ECO:0000256" key="3">
    <source>
        <dbReference type="ARBA" id="ARBA00024042"/>
    </source>
</evidence>
<sequence>MNSSALDWQKQIYLNGFAGILPKVEINLQSLEDHARAVMRPEAFAYIAGGAGNEHTMAANRAAFEKFRIVPRMLCDVGARDTTLTLFGKKLPSPFLLSPVGVLEMVSADADVAVARAAAALGVPYIFSNQASRPMEACAAVMGDQPRWFQLYWSKSNDLVASFVQRAEKCGCSAIVVTLDTTMLGWRTRDLEIAYLPFLEGKGIAQYTSDPVFQRMLDEPDDAPDLKRKVTWRTVRGLIRMVNRYPGDGFFRKLRSGRPVKAVRKFIATYSNPCTTWSDLRFLRTCTRLPIVLKGILHPDDARKALDHGVDGLIVSNHGGRQVDGAVSTFEALPDIIRVVDSKIPVLLDSGIRGGADAFKALALGATAVCIGRPYVYGLALAGQQGVYEVLRNFMADFELTMGLAGCKNLYEIDQKSMKVAF</sequence>
<proteinExistence type="inferred from homology"/>
<dbReference type="InterPro" id="IPR000262">
    <property type="entry name" value="FMN-dep_DH"/>
</dbReference>
<dbReference type="PIRSF" id="PIRSF000138">
    <property type="entry name" value="Al-hdrx_acd_dh"/>
    <property type="match status" value="1"/>
</dbReference>
<feature type="active site" description="Proton acceptor" evidence="4">
    <location>
        <position position="318"/>
    </location>
</feature>
<dbReference type="EMBL" id="JAHESF010000021">
    <property type="protein sequence ID" value="MBT1699154.1"/>
    <property type="molecule type" value="Genomic_DNA"/>
</dbReference>
<reference evidence="7 8" key="1">
    <citation type="submission" date="2021-05" db="EMBL/GenBank/DDBJ databases">
        <title>A Polyphasic approach of four new species of the genus Ohtaekwangia: Ohtaekwangia histidinii sp. nov., Ohtaekwangia cretensis sp. nov., Ohtaekwangia indiensis sp. nov., Ohtaekwangia reichenbachii sp. nov. from diverse environment.</title>
        <authorList>
            <person name="Octaviana S."/>
        </authorList>
    </citation>
    <scope>NUCLEOTIDE SEQUENCE [LARGE SCALE GENOMIC DNA]</scope>
    <source>
        <strain evidence="7 8">PWU4</strain>
    </source>
</reference>
<feature type="binding site" evidence="5">
    <location>
        <begin position="349"/>
        <end position="353"/>
    </location>
    <ligand>
        <name>FMN</name>
        <dbReference type="ChEBI" id="CHEBI:58210"/>
    </ligand>
</feature>
<evidence type="ECO:0000256" key="1">
    <source>
        <dbReference type="ARBA" id="ARBA00001917"/>
    </source>
</evidence>
<feature type="binding site" evidence="5">
    <location>
        <position position="150"/>
    </location>
    <ligand>
        <name>FMN</name>
        <dbReference type="ChEBI" id="CHEBI:58210"/>
    </ligand>
</feature>
<evidence type="ECO:0000256" key="5">
    <source>
        <dbReference type="PIRSR" id="PIRSR000138-2"/>
    </source>
</evidence>
<feature type="binding site" evidence="5">
    <location>
        <position position="46"/>
    </location>
    <ligand>
        <name>glyoxylate</name>
        <dbReference type="ChEBI" id="CHEBI:36655"/>
    </ligand>
</feature>
<dbReference type="AlphaFoldDB" id="A0AAP2DPG0"/>
<keyword evidence="5" id="KW-0288">FMN</keyword>
<dbReference type="SUPFAM" id="SSF51395">
    <property type="entry name" value="FMN-linked oxidoreductases"/>
    <property type="match status" value="1"/>
</dbReference>
<feature type="binding site" evidence="5">
    <location>
        <position position="294"/>
    </location>
    <ligand>
        <name>FMN</name>
        <dbReference type="ChEBI" id="CHEBI:58210"/>
    </ligand>
</feature>
<dbReference type="InterPro" id="IPR012133">
    <property type="entry name" value="Alpha-hydoxy_acid_DH_FMN"/>
</dbReference>
<dbReference type="PROSITE" id="PS00557">
    <property type="entry name" value="FMN_HYDROXY_ACID_DH_1"/>
    <property type="match status" value="1"/>
</dbReference>
<comment type="similarity">
    <text evidence="3">Belongs to the FMN-dependent alpha-hydroxy acid dehydrogenase family.</text>
</comment>
<name>A0AAP2DPG0_9BACT</name>
<dbReference type="PROSITE" id="PS51349">
    <property type="entry name" value="FMN_HYDROXY_ACID_DH_2"/>
    <property type="match status" value="1"/>
</dbReference>
<organism evidence="7 8">
    <name type="scientific">Chryseosolibacter histidini</name>
    <dbReference type="NCBI Taxonomy" id="2782349"/>
    <lineage>
        <taxon>Bacteria</taxon>
        <taxon>Pseudomonadati</taxon>
        <taxon>Bacteroidota</taxon>
        <taxon>Cytophagia</taxon>
        <taxon>Cytophagales</taxon>
        <taxon>Chryseotaleaceae</taxon>
        <taxon>Chryseosolibacter</taxon>
    </lineage>
</organism>
<feature type="binding site" evidence="5">
    <location>
        <position position="316"/>
    </location>
    <ligand>
        <name>FMN</name>
        <dbReference type="ChEBI" id="CHEBI:58210"/>
    </ligand>
</feature>
<gene>
    <name evidence="7" type="ORF">KK083_19820</name>
</gene>
<dbReference type="InterPro" id="IPR008259">
    <property type="entry name" value="FMN_hydac_DH_AS"/>
</dbReference>
<dbReference type="PANTHER" id="PTHR10578">
    <property type="entry name" value="S -2-HYDROXY-ACID OXIDASE-RELATED"/>
    <property type="match status" value="1"/>
</dbReference>
<feature type="domain" description="FMN hydroxy acid dehydrogenase" evidence="6">
    <location>
        <begin position="20"/>
        <end position="422"/>
    </location>
</feature>
<dbReference type="GO" id="GO:0016491">
    <property type="term" value="F:oxidoreductase activity"/>
    <property type="evidence" value="ECO:0007669"/>
    <property type="project" value="UniProtKB-KW"/>
</dbReference>
<evidence type="ECO:0000256" key="4">
    <source>
        <dbReference type="PIRSR" id="PIRSR000138-1"/>
    </source>
</evidence>
<accession>A0AAP2DPG0</accession>
<evidence type="ECO:0000313" key="8">
    <source>
        <dbReference type="Proteomes" id="UP001319200"/>
    </source>
</evidence>
<feature type="binding site" evidence="5">
    <location>
        <begin position="372"/>
        <end position="373"/>
    </location>
    <ligand>
        <name>FMN</name>
        <dbReference type="ChEBI" id="CHEBI:58210"/>
    </ligand>
</feature>
<dbReference type="GO" id="GO:0010181">
    <property type="term" value="F:FMN binding"/>
    <property type="evidence" value="ECO:0007669"/>
    <property type="project" value="InterPro"/>
</dbReference>
<dbReference type="Gene3D" id="3.20.20.70">
    <property type="entry name" value="Aldolase class I"/>
    <property type="match status" value="1"/>
</dbReference>
<dbReference type="Pfam" id="PF01070">
    <property type="entry name" value="FMN_dh"/>
    <property type="match status" value="1"/>
</dbReference>
<feature type="binding site" evidence="5">
    <location>
        <position position="178"/>
    </location>
    <ligand>
        <name>FMN</name>
        <dbReference type="ChEBI" id="CHEBI:58210"/>
    </ligand>
</feature>
<evidence type="ECO:0000259" key="6">
    <source>
        <dbReference type="PROSITE" id="PS51349"/>
    </source>
</evidence>
<evidence type="ECO:0000256" key="2">
    <source>
        <dbReference type="ARBA" id="ARBA00023002"/>
    </source>
</evidence>
<feature type="binding site" evidence="5">
    <location>
        <begin position="99"/>
        <end position="101"/>
    </location>
    <ligand>
        <name>FMN</name>
        <dbReference type="ChEBI" id="CHEBI:58210"/>
    </ligand>
</feature>
<dbReference type="InterPro" id="IPR037396">
    <property type="entry name" value="FMN_HAD"/>
</dbReference>
<feature type="binding site" evidence="5">
    <location>
        <position position="321"/>
    </location>
    <ligand>
        <name>glyoxylate</name>
        <dbReference type="ChEBI" id="CHEBI:36655"/>
    </ligand>
</feature>
<dbReference type="Proteomes" id="UP001319200">
    <property type="component" value="Unassembled WGS sequence"/>
</dbReference>
<feature type="binding site" evidence="5">
    <location>
        <position position="318"/>
    </location>
    <ligand>
        <name>glyoxylate</name>
        <dbReference type="ChEBI" id="CHEBI:36655"/>
    </ligand>
</feature>
<dbReference type="InterPro" id="IPR013785">
    <property type="entry name" value="Aldolase_TIM"/>
</dbReference>
<keyword evidence="8" id="KW-1185">Reference proteome</keyword>
<feature type="binding site" evidence="5">
    <location>
        <position position="128"/>
    </location>
    <ligand>
        <name>FMN</name>
        <dbReference type="ChEBI" id="CHEBI:58210"/>
    </ligand>
</feature>
<feature type="binding site" evidence="5">
    <location>
        <position position="187"/>
    </location>
    <ligand>
        <name>glyoxylate</name>
        <dbReference type="ChEBI" id="CHEBI:36655"/>
    </ligand>
</feature>
<dbReference type="PANTHER" id="PTHR10578:SF143">
    <property type="entry name" value="FMN-DEPENDENT ALPHA-HYDROXY ACID DEHYDROGENASE PB1A11.03"/>
    <property type="match status" value="1"/>
</dbReference>